<dbReference type="InterPro" id="IPR051791">
    <property type="entry name" value="Pra-immunoreactive"/>
</dbReference>
<dbReference type="Proteomes" id="UP000612352">
    <property type="component" value="Unassembled WGS sequence"/>
</dbReference>
<evidence type="ECO:0000256" key="7">
    <source>
        <dbReference type="SAM" id="MobiDB-lite"/>
    </source>
</evidence>
<dbReference type="CDD" id="cd00060">
    <property type="entry name" value="FHA"/>
    <property type="match status" value="1"/>
</dbReference>
<dbReference type="SUPFAM" id="SSF49879">
    <property type="entry name" value="SMAD/FHA domain"/>
    <property type="match status" value="1"/>
</dbReference>
<evidence type="ECO:0000259" key="9">
    <source>
        <dbReference type="PROSITE" id="PS50006"/>
    </source>
</evidence>
<reference evidence="10 11" key="1">
    <citation type="submission" date="2020-12" db="EMBL/GenBank/DDBJ databases">
        <title>Brachybacterium sp. MASK1Z-5, whole genome shotgun sequence.</title>
        <authorList>
            <person name="Tuo L."/>
        </authorList>
    </citation>
    <scope>NUCLEOTIDE SEQUENCE [LARGE SCALE GENOMIC DNA]</scope>
    <source>
        <strain evidence="10 11">MASK1Z-5</strain>
    </source>
</reference>
<feature type="region of interest" description="Disordered" evidence="7">
    <location>
        <begin position="288"/>
        <end position="308"/>
    </location>
</feature>
<comment type="subcellular location">
    <subcellularLocation>
        <location evidence="1">Cell membrane</location>
        <topology evidence="1">Multi-pass membrane protein</topology>
    </subcellularLocation>
</comment>
<feature type="compositionally biased region" description="Low complexity" evidence="7">
    <location>
        <begin position="340"/>
        <end position="351"/>
    </location>
</feature>
<keyword evidence="6 8" id="KW-0472">Membrane</keyword>
<feature type="compositionally biased region" description="Low complexity" evidence="7">
    <location>
        <begin position="389"/>
        <end position="405"/>
    </location>
</feature>
<evidence type="ECO:0000256" key="5">
    <source>
        <dbReference type="ARBA" id="ARBA00022989"/>
    </source>
</evidence>
<evidence type="ECO:0000313" key="10">
    <source>
        <dbReference type="EMBL" id="MBK0332096.1"/>
    </source>
</evidence>
<feature type="transmembrane region" description="Helical" evidence="8">
    <location>
        <begin position="154"/>
        <end position="180"/>
    </location>
</feature>
<dbReference type="Pfam" id="PF06271">
    <property type="entry name" value="RDD"/>
    <property type="match status" value="1"/>
</dbReference>
<dbReference type="RefSeq" id="WP_200503011.1">
    <property type="nucleotide sequence ID" value="NZ_JAEDAJ010000007.1"/>
</dbReference>
<evidence type="ECO:0000256" key="6">
    <source>
        <dbReference type="ARBA" id="ARBA00023136"/>
    </source>
</evidence>
<feature type="region of interest" description="Disordered" evidence="7">
    <location>
        <begin position="324"/>
        <end position="577"/>
    </location>
</feature>
<sequence>MSIQAGHGGPSGAQGGTPRYCSTCGALLSAGAALCGECGARYRESPYEKRATDAPGAWSAPPRRRAEAAADSAPAEDSDQIQLLGSSAPEPPDPAGTALRGRPQYDRGMDAQQPAGVWGQPPSPAQDRPADPGGPAPLEPPLDGCAPAGTGKRVLAFIIDGVIAGITALPLWIGTILLVLQSHPTLATILTGLGAALPIAYALVIVWLQGSRGFTLGGLIMGLRVVREDTGAPLGFGRSLARYVVLALLTWIAGLTTFLDPERHGRGLHDRMISTILVDARAGRDPYAPRPDDFARPDAAQYLGDPSVPVSVRENLTAKPGAAWEEPAANGSPAGGTSQGGAASPAAASAAPAPPAWGSPAPAPSPAQAQPSPAWGSPPDDAREQSWDAPAASPGASQGPVAPSSDRVEKPIITSSPWAPPPPAPHEESSAPAPAAAEDSPPADPRPADSHSAQADEIVDPWAPPSEGSAAAASEPAEPVQPIEPVAGNDPSAAWTSSPAPEVEPVQSATEPAPAPAAESSPAPAPTPALAQAPAPSSTPAPVGAPADLDESTRLTHPTEDLGDVEATRVVPARRDRRPGYRLLLDDGSVHEVRGVATLGRNPAAETGEERLVLADETRSVSKSHLRLEATVEGLQVTDLGSTNGSALILADGSSQDLDPHSPLSLPDGATLSIGDRTLTVERIQ</sequence>
<feature type="compositionally biased region" description="Low complexity" evidence="7">
    <location>
        <begin position="430"/>
        <end position="440"/>
    </location>
</feature>
<feature type="transmembrane region" description="Helical" evidence="8">
    <location>
        <begin position="240"/>
        <end position="259"/>
    </location>
</feature>
<dbReference type="PROSITE" id="PS50006">
    <property type="entry name" value="FHA_DOMAIN"/>
    <property type="match status" value="1"/>
</dbReference>
<dbReference type="InterPro" id="IPR008984">
    <property type="entry name" value="SMAD_FHA_dom_sf"/>
</dbReference>
<evidence type="ECO:0000313" key="11">
    <source>
        <dbReference type="Proteomes" id="UP000612352"/>
    </source>
</evidence>
<feature type="domain" description="FHA" evidence="9">
    <location>
        <begin position="597"/>
        <end position="648"/>
    </location>
</feature>
<evidence type="ECO:0000256" key="4">
    <source>
        <dbReference type="ARBA" id="ARBA00022692"/>
    </source>
</evidence>
<feature type="compositionally biased region" description="Low complexity" evidence="7">
    <location>
        <begin position="465"/>
        <end position="478"/>
    </location>
</feature>
<feature type="region of interest" description="Disordered" evidence="7">
    <location>
        <begin position="45"/>
        <end position="145"/>
    </location>
</feature>
<name>A0ABS1BBT0_9MICO</name>
<protein>
    <submittedName>
        <fullName evidence="10">RDD family protein</fullName>
    </submittedName>
</protein>
<feature type="transmembrane region" description="Helical" evidence="8">
    <location>
        <begin position="187"/>
        <end position="208"/>
    </location>
</feature>
<dbReference type="Gene3D" id="2.60.200.20">
    <property type="match status" value="1"/>
</dbReference>
<keyword evidence="4 8" id="KW-0812">Transmembrane</keyword>
<dbReference type="Pfam" id="PF00498">
    <property type="entry name" value="FHA"/>
    <property type="match status" value="1"/>
</dbReference>
<evidence type="ECO:0000256" key="1">
    <source>
        <dbReference type="ARBA" id="ARBA00004651"/>
    </source>
</evidence>
<dbReference type="PANTHER" id="PTHR36115">
    <property type="entry name" value="PROLINE-RICH ANTIGEN HOMOLOG-RELATED"/>
    <property type="match status" value="1"/>
</dbReference>
<organism evidence="10 11">
    <name type="scientific">Brachybacterium halotolerans</name>
    <dbReference type="NCBI Taxonomy" id="2795215"/>
    <lineage>
        <taxon>Bacteria</taxon>
        <taxon>Bacillati</taxon>
        <taxon>Actinomycetota</taxon>
        <taxon>Actinomycetes</taxon>
        <taxon>Micrococcales</taxon>
        <taxon>Dermabacteraceae</taxon>
        <taxon>Brachybacterium</taxon>
    </lineage>
</organism>
<keyword evidence="5 8" id="KW-1133">Transmembrane helix</keyword>
<evidence type="ECO:0000256" key="2">
    <source>
        <dbReference type="ARBA" id="ARBA00022475"/>
    </source>
</evidence>
<keyword evidence="2" id="KW-1003">Cell membrane</keyword>
<proteinExistence type="predicted"/>
<dbReference type="EMBL" id="JAEDAJ010000007">
    <property type="protein sequence ID" value="MBK0332096.1"/>
    <property type="molecule type" value="Genomic_DNA"/>
</dbReference>
<evidence type="ECO:0000256" key="3">
    <source>
        <dbReference type="ARBA" id="ARBA00022553"/>
    </source>
</evidence>
<feature type="compositionally biased region" description="Low complexity" evidence="7">
    <location>
        <begin position="366"/>
        <end position="379"/>
    </location>
</feature>
<keyword evidence="3" id="KW-0597">Phosphoprotein</keyword>
<feature type="compositionally biased region" description="Low complexity" evidence="7">
    <location>
        <begin position="508"/>
        <end position="547"/>
    </location>
</feature>
<comment type="caution">
    <text evidence="10">The sequence shown here is derived from an EMBL/GenBank/DDBJ whole genome shotgun (WGS) entry which is preliminary data.</text>
</comment>
<feature type="compositionally biased region" description="Basic and acidic residues" evidence="7">
    <location>
        <begin position="551"/>
        <end position="560"/>
    </location>
</feature>
<gene>
    <name evidence="10" type="ORF">I8D64_11875</name>
</gene>
<dbReference type="InterPro" id="IPR000253">
    <property type="entry name" value="FHA_dom"/>
</dbReference>
<keyword evidence="11" id="KW-1185">Reference proteome</keyword>
<dbReference type="InterPro" id="IPR010432">
    <property type="entry name" value="RDD"/>
</dbReference>
<feature type="compositionally biased region" description="Pro residues" evidence="7">
    <location>
        <begin position="352"/>
        <end position="365"/>
    </location>
</feature>
<dbReference type="PANTHER" id="PTHR36115:SF6">
    <property type="entry name" value="PROLINE-RICH ANTIGEN HOMOLOG"/>
    <property type="match status" value="1"/>
</dbReference>
<accession>A0ABS1BBT0</accession>
<evidence type="ECO:0000256" key="8">
    <source>
        <dbReference type="SAM" id="Phobius"/>
    </source>
</evidence>